<dbReference type="PANTHER" id="PTHR31562">
    <property type="entry name" value="PROTEIN CBG18972"/>
    <property type="match status" value="1"/>
</dbReference>
<dbReference type="Proteomes" id="UP000274756">
    <property type="component" value="Unassembled WGS sequence"/>
</dbReference>
<organism evidence="1 2">
    <name type="scientific">Dracunculus medinensis</name>
    <name type="common">Guinea worm</name>
    <dbReference type="NCBI Taxonomy" id="318479"/>
    <lineage>
        <taxon>Eukaryota</taxon>
        <taxon>Metazoa</taxon>
        <taxon>Ecdysozoa</taxon>
        <taxon>Nematoda</taxon>
        <taxon>Chromadorea</taxon>
        <taxon>Rhabditida</taxon>
        <taxon>Spirurina</taxon>
        <taxon>Dracunculoidea</taxon>
        <taxon>Dracunculidae</taxon>
        <taxon>Dracunculus</taxon>
    </lineage>
</organism>
<evidence type="ECO:0008006" key="3">
    <source>
        <dbReference type="Google" id="ProtNLM"/>
    </source>
</evidence>
<reference evidence="1 2" key="1">
    <citation type="submission" date="2018-11" db="EMBL/GenBank/DDBJ databases">
        <authorList>
            <consortium name="Pathogen Informatics"/>
        </authorList>
    </citation>
    <scope>NUCLEOTIDE SEQUENCE [LARGE SCALE GENOMIC DNA]</scope>
</reference>
<dbReference type="OrthoDB" id="407658at2759"/>
<dbReference type="InterPro" id="IPR029044">
    <property type="entry name" value="Nucleotide-diphossugar_trans"/>
</dbReference>
<dbReference type="Pfam" id="PF03314">
    <property type="entry name" value="DUF273"/>
    <property type="match status" value="1"/>
</dbReference>
<dbReference type="InterPro" id="IPR004988">
    <property type="entry name" value="DUF273"/>
</dbReference>
<proteinExistence type="predicted"/>
<dbReference type="STRING" id="318479.A0A3P7S5W4"/>
<dbReference type="Gene3D" id="3.90.550.10">
    <property type="entry name" value="Spore Coat Polysaccharide Biosynthesis Protein SpsA, Chain A"/>
    <property type="match status" value="1"/>
</dbReference>
<sequence>MENVEEYRLAQNTFECYARFHQYKWKVINFSSNKTLQKICPHSDFMFARHCVTAQIMEESDEEWFLFIDADMGVINPNHFIEEWIDNDVNLIFYDRIFNYEIMSGSYLARNVPYSLQFLRFWANYQFKLPNSFHGTDNGAIHNVFMELITPEMVKARRICEKLWNRSRTYDDLYVYEACARSVLGDSSKWFEKVRILRKGTSWARDIWLTNSMWGMRDFVLHGWQKRKMDAVVFASWPSPFSSHYFNMSLCETEDAAINWKYKDSFIRDNAEIDQYLNSFIENSSKNLIRTLAEISEFINLDEA</sequence>
<evidence type="ECO:0000313" key="1">
    <source>
        <dbReference type="EMBL" id="VDN50106.1"/>
    </source>
</evidence>
<protein>
    <recommendedName>
        <fullName evidence="3">Nucleotide-diphospho-sugar transferase domain-containing protein</fullName>
    </recommendedName>
</protein>
<gene>
    <name evidence="1" type="ORF">DME_LOCUS79</name>
</gene>
<name>A0A3P7S5W4_DRAME</name>
<dbReference type="PANTHER" id="PTHR31562:SF2">
    <property type="entry name" value="NUCLEOTIDE-DIPHOSPHO-SUGAR TRANSFERASE"/>
    <property type="match status" value="1"/>
</dbReference>
<evidence type="ECO:0000313" key="2">
    <source>
        <dbReference type="Proteomes" id="UP000274756"/>
    </source>
</evidence>
<dbReference type="EMBL" id="UYYG01000001">
    <property type="protein sequence ID" value="VDN50106.1"/>
    <property type="molecule type" value="Genomic_DNA"/>
</dbReference>
<dbReference type="AlphaFoldDB" id="A0A3P7S5W4"/>
<accession>A0A3P7S5W4</accession>
<keyword evidence="2" id="KW-1185">Reference proteome</keyword>